<dbReference type="PANTHER" id="PTHR24161:SF85">
    <property type="entry name" value="PALMITOYLTRANSFERASE HIP14"/>
    <property type="match status" value="1"/>
</dbReference>
<dbReference type="Pfam" id="PF00023">
    <property type="entry name" value="Ank"/>
    <property type="match status" value="2"/>
</dbReference>
<keyword evidence="2 3" id="KW-0040">ANK repeat</keyword>
<feature type="repeat" description="ANK" evidence="3">
    <location>
        <begin position="220"/>
        <end position="252"/>
    </location>
</feature>
<dbReference type="GeneID" id="101234624"/>
<proteinExistence type="predicted"/>
<dbReference type="RefSeq" id="XP_065657785.1">
    <property type="nucleotide sequence ID" value="XM_065801713.1"/>
</dbReference>
<sequence>MDDWESDIVPIQFETPEERQLSLFCNASSAGDITTMQDMLEKKLVEGVNQQSPKKKETALHYACREKNMDSIKFLVEKGADVNIKDSRGRHCFHLSCIAGHLDAVIYLISQGAKVDVVDRYNRSCLHWAAEKQFKEIVIALLRAGAPLSYELSGNWQPIHAAVKGGNDEILQLFLDQEPLKNYQTPKSNTPLHVAARDNQVKCLMLLLKRKYLVNAVNKGKKTPLHEAAFSGSKECCRQLIIYGADPHAKDDREMTPLLEASKQGHLSCVILLLDAGSLVNHSDYTGATALHYMLRNKKESLTNKELAFFTDILLQYGAHSNKKDADGKTPVFVANMLHQQEVLDVIHASYEKPLTLQHCAKIVVRKILRCNYEALNNYHISFNLKVFILEDSNYFHV</sequence>
<evidence type="ECO:0000256" key="2">
    <source>
        <dbReference type="ARBA" id="ARBA00023043"/>
    </source>
</evidence>
<feature type="repeat" description="ANK" evidence="3">
    <location>
        <begin position="88"/>
        <end position="120"/>
    </location>
</feature>
<accession>A0ABM4C844</accession>
<gene>
    <name evidence="5" type="primary">LOC101234624</name>
</gene>
<dbReference type="Gene3D" id="1.25.40.20">
    <property type="entry name" value="Ankyrin repeat-containing domain"/>
    <property type="match status" value="2"/>
</dbReference>
<dbReference type="Proteomes" id="UP001652625">
    <property type="component" value="Chromosome 07"/>
</dbReference>
<keyword evidence="1" id="KW-0677">Repeat</keyword>
<dbReference type="PANTHER" id="PTHR24161">
    <property type="entry name" value="ANK_REP_REGION DOMAIN-CONTAINING PROTEIN-RELATED"/>
    <property type="match status" value="1"/>
</dbReference>
<evidence type="ECO:0000313" key="5">
    <source>
        <dbReference type="RefSeq" id="XP_065657785.1"/>
    </source>
</evidence>
<evidence type="ECO:0000313" key="4">
    <source>
        <dbReference type="Proteomes" id="UP001652625"/>
    </source>
</evidence>
<protein>
    <submittedName>
        <fullName evidence="5">Poly [ADP-ribose] polymerase tankyrase-2 isoform X2</fullName>
    </submittedName>
</protein>
<dbReference type="Pfam" id="PF12796">
    <property type="entry name" value="Ank_2"/>
    <property type="match status" value="1"/>
</dbReference>
<feature type="repeat" description="ANK" evidence="3">
    <location>
        <begin position="253"/>
        <end position="285"/>
    </location>
</feature>
<reference evidence="5" key="1">
    <citation type="submission" date="2025-08" db="UniProtKB">
        <authorList>
            <consortium name="RefSeq"/>
        </authorList>
    </citation>
    <scope>IDENTIFICATION</scope>
</reference>
<dbReference type="InterPro" id="IPR036770">
    <property type="entry name" value="Ankyrin_rpt-contain_sf"/>
</dbReference>
<feature type="repeat" description="ANK" evidence="3">
    <location>
        <begin position="187"/>
        <end position="219"/>
    </location>
</feature>
<dbReference type="Pfam" id="PF13637">
    <property type="entry name" value="Ank_4"/>
    <property type="match status" value="1"/>
</dbReference>
<organism evidence="4 5">
    <name type="scientific">Hydra vulgaris</name>
    <name type="common">Hydra</name>
    <name type="synonym">Hydra attenuata</name>
    <dbReference type="NCBI Taxonomy" id="6087"/>
    <lineage>
        <taxon>Eukaryota</taxon>
        <taxon>Metazoa</taxon>
        <taxon>Cnidaria</taxon>
        <taxon>Hydrozoa</taxon>
        <taxon>Hydroidolina</taxon>
        <taxon>Anthoathecata</taxon>
        <taxon>Aplanulata</taxon>
        <taxon>Hydridae</taxon>
        <taxon>Hydra</taxon>
    </lineage>
</organism>
<dbReference type="PROSITE" id="PS50088">
    <property type="entry name" value="ANK_REPEAT"/>
    <property type="match status" value="5"/>
</dbReference>
<evidence type="ECO:0000256" key="3">
    <source>
        <dbReference type="PROSITE-ProRule" id="PRU00023"/>
    </source>
</evidence>
<dbReference type="InterPro" id="IPR002110">
    <property type="entry name" value="Ankyrin_rpt"/>
</dbReference>
<evidence type="ECO:0000256" key="1">
    <source>
        <dbReference type="ARBA" id="ARBA00022737"/>
    </source>
</evidence>
<dbReference type="PROSITE" id="PS50297">
    <property type="entry name" value="ANK_REP_REGION"/>
    <property type="match status" value="4"/>
</dbReference>
<dbReference type="SMART" id="SM00248">
    <property type="entry name" value="ANK"/>
    <property type="match status" value="8"/>
</dbReference>
<name>A0ABM4C844_HYDVU</name>
<dbReference type="SUPFAM" id="SSF48403">
    <property type="entry name" value="Ankyrin repeat"/>
    <property type="match status" value="1"/>
</dbReference>
<feature type="repeat" description="ANK" evidence="3">
    <location>
        <begin position="55"/>
        <end position="87"/>
    </location>
</feature>
<keyword evidence="4" id="KW-1185">Reference proteome</keyword>